<keyword evidence="2" id="KW-0482">Metalloprotease</keyword>
<sequence length="245" mass="28992">MTKAGESKSTLTVNGITVHIVRKDIKNLHLAVYPPSGHIRVAVPNSTTDDNIRLAVISKLSWIKKQQQYFQEQPRQSKRQFISGECHYFFGQKYRLELIERYGKHEIKRLKSGKLKMLVNPGCSIHNKEKLLSAWYRAELNQKIIELLDKWQPIVDRSVSGWGIRKMRTKWGSCNIEQRRILMNLELAKKPLQCLEYILVHELIHLHERNHNERFKSLMGRFLPDWQSRRKLLNTSPLAHEDWEY</sequence>
<accession>A0ABP8IE14</accession>
<proteinExistence type="predicted"/>
<dbReference type="Gene3D" id="3.30.2010.10">
    <property type="entry name" value="Metalloproteases ('zincins'), catalytic domain"/>
    <property type="match status" value="1"/>
</dbReference>
<dbReference type="PANTHER" id="PTHR30399">
    <property type="entry name" value="UNCHARACTERIZED PROTEIN YGJP"/>
    <property type="match status" value="1"/>
</dbReference>
<dbReference type="Pfam" id="PF01863">
    <property type="entry name" value="YgjP-like"/>
    <property type="match status" value="1"/>
</dbReference>
<keyword evidence="3" id="KW-1185">Reference proteome</keyword>
<evidence type="ECO:0000313" key="3">
    <source>
        <dbReference type="Proteomes" id="UP001501011"/>
    </source>
</evidence>
<name>A0ABP8IE14_9GAMM</name>
<dbReference type="RefSeq" id="WP_345291587.1">
    <property type="nucleotide sequence ID" value="NZ_BAABFV010000001.1"/>
</dbReference>
<dbReference type="EMBL" id="BAABFV010000001">
    <property type="protein sequence ID" value="GAA4356551.1"/>
    <property type="molecule type" value="Genomic_DNA"/>
</dbReference>
<evidence type="ECO:0000313" key="2">
    <source>
        <dbReference type="EMBL" id="GAA4356551.1"/>
    </source>
</evidence>
<dbReference type="PANTHER" id="PTHR30399:SF1">
    <property type="entry name" value="UTP PYROPHOSPHATASE"/>
    <property type="match status" value="1"/>
</dbReference>
<dbReference type="InterPro" id="IPR002725">
    <property type="entry name" value="YgjP-like_metallopeptidase"/>
</dbReference>
<reference evidence="3" key="1">
    <citation type="journal article" date="2019" name="Int. J. Syst. Evol. Microbiol.">
        <title>The Global Catalogue of Microorganisms (GCM) 10K type strain sequencing project: providing services to taxonomists for standard genome sequencing and annotation.</title>
        <authorList>
            <consortium name="The Broad Institute Genomics Platform"/>
            <consortium name="The Broad Institute Genome Sequencing Center for Infectious Disease"/>
            <person name="Wu L."/>
            <person name="Ma J."/>
        </authorList>
    </citation>
    <scope>NUCLEOTIDE SEQUENCE [LARGE SCALE GENOMIC DNA]</scope>
    <source>
        <strain evidence="3">JCM 17728</strain>
    </source>
</reference>
<keyword evidence="2" id="KW-0645">Protease</keyword>
<dbReference type="GO" id="GO:0008237">
    <property type="term" value="F:metallopeptidase activity"/>
    <property type="evidence" value="ECO:0007669"/>
    <property type="project" value="UniProtKB-KW"/>
</dbReference>
<keyword evidence="2" id="KW-0378">Hydrolase</keyword>
<evidence type="ECO:0000259" key="1">
    <source>
        <dbReference type="Pfam" id="PF01863"/>
    </source>
</evidence>
<comment type="caution">
    <text evidence="2">The sequence shown here is derived from an EMBL/GenBank/DDBJ whole genome shotgun (WGS) entry which is preliminary data.</text>
</comment>
<dbReference type="Proteomes" id="UP001501011">
    <property type="component" value="Unassembled WGS sequence"/>
</dbReference>
<organism evidence="2 3">
    <name type="scientific">Kangiella marina</name>
    <dbReference type="NCBI Taxonomy" id="1079178"/>
    <lineage>
        <taxon>Bacteria</taxon>
        <taxon>Pseudomonadati</taxon>
        <taxon>Pseudomonadota</taxon>
        <taxon>Gammaproteobacteria</taxon>
        <taxon>Kangiellales</taxon>
        <taxon>Kangiellaceae</taxon>
        <taxon>Kangiella</taxon>
    </lineage>
</organism>
<dbReference type="InterPro" id="IPR053136">
    <property type="entry name" value="UTP_pyrophosphatase-like"/>
</dbReference>
<protein>
    <submittedName>
        <fullName evidence="2">SprT family zinc-dependent metalloprotease</fullName>
    </submittedName>
</protein>
<gene>
    <name evidence="2" type="ORF">GCM10023151_04580</name>
</gene>
<dbReference type="CDD" id="cd07344">
    <property type="entry name" value="M48_yhfN_like"/>
    <property type="match status" value="1"/>
</dbReference>
<feature type="domain" description="YgjP-like metallopeptidase" evidence="1">
    <location>
        <begin position="30"/>
        <end position="235"/>
    </location>
</feature>